<evidence type="ECO:0000256" key="1">
    <source>
        <dbReference type="SAM" id="MobiDB-lite"/>
    </source>
</evidence>
<feature type="domain" description="Microcin J25-processing protein McjB C-terminal" evidence="2">
    <location>
        <begin position="22"/>
        <end position="131"/>
    </location>
</feature>
<protein>
    <submittedName>
        <fullName evidence="3">Lasso peptide biosynthesis B2 protein</fullName>
    </submittedName>
</protein>
<dbReference type="Pfam" id="PF13471">
    <property type="entry name" value="Transglut_core3"/>
    <property type="match status" value="1"/>
</dbReference>
<dbReference type="InterPro" id="IPR032708">
    <property type="entry name" value="McjB_C"/>
</dbReference>
<evidence type="ECO:0000313" key="4">
    <source>
        <dbReference type="Proteomes" id="UP001607069"/>
    </source>
</evidence>
<accession>A0ABW7HQI3</accession>
<feature type="region of interest" description="Disordered" evidence="1">
    <location>
        <begin position="118"/>
        <end position="182"/>
    </location>
</feature>
<name>A0ABW7HQI3_9ACTN</name>
<dbReference type="RefSeq" id="WP_279948538.1">
    <property type="nucleotide sequence ID" value="NZ_BAABEN010000004.1"/>
</dbReference>
<comment type="caution">
    <text evidence="3">The sequence shown here is derived from an EMBL/GenBank/DDBJ whole genome shotgun (WGS) entry which is preliminary data.</text>
</comment>
<reference evidence="3 4" key="1">
    <citation type="submission" date="2024-10" db="EMBL/GenBank/DDBJ databases">
        <authorList>
            <person name="Cho J.-C."/>
        </authorList>
    </citation>
    <scope>NUCLEOTIDE SEQUENCE [LARGE SCALE GENOMIC DNA]</scope>
    <source>
        <strain evidence="3 4">KCTC29696</strain>
    </source>
</reference>
<evidence type="ECO:0000313" key="3">
    <source>
        <dbReference type="EMBL" id="MFH0248129.1"/>
    </source>
</evidence>
<dbReference type="Proteomes" id="UP001607069">
    <property type="component" value="Unassembled WGS sequence"/>
</dbReference>
<keyword evidence="4" id="KW-1185">Reference proteome</keyword>
<sequence>MTTEMTMPRRGSGSGGVRVRTAVAAALVLSRLRPGRLRRVLARVSRGARPAGYEETLRVYEAVVASSRRCAGWYGCLPRSIAIALVCRMSGVWPDWCAGVRSAPPFSAHAWVRAGGRAVGEQDPDGLRPLMTVTVGGEDGGDSGEGPGGSGGGAGGSGRGASGGGPAGGGGPGGSGGDSEGG</sequence>
<gene>
    <name evidence="3" type="ORF">ACG5V6_07870</name>
</gene>
<dbReference type="InterPro" id="IPR053521">
    <property type="entry name" value="McjB-like"/>
</dbReference>
<organism evidence="3 4">
    <name type="scientific">Streptomyces chitinivorans</name>
    <dbReference type="NCBI Taxonomy" id="1257027"/>
    <lineage>
        <taxon>Bacteria</taxon>
        <taxon>Bacillati</taxon>
        <taxon>Actinomycetota</taxon>
        <taxon>Actinomycetes</taxon>
        <taxon>Kitasatosporales</taxon>
        <taxon>Streptomycetaceae</taxon>
        <taxon>Streptomyces</taxon>
    </lineage>
</organism>
<evidence type="ECO:0000259" key="2">
    <source>
        <dbReference type="Pfam" id="PF13471"/>
    </source>
</evidence>
<proteinExistence type="predicted"/>
<dbReference type="EMBL" id="JBIHMK010000019">
    <property type="protein sequence ID" value="MFH0248129.1"/>
    <property type="molecule type" value="Genomic_DNA"/>
</dbReference>
<dbReference type="NCBIfam" id="NF033537">
    <property type="entry name" value="lasso_biosyn_B2"/>
    <property type="match status" value="1"/>
</dbReference>
<feature type="compositionally biased region" description="Gly residues" evidence="1">
    <location>
        <begin position="143"/>
        <end position="182"/>
    </location>
</feature>